<dbReference type="SMART" id="SM00304">
    <property type="entry name" value="HAMP"/>
    <property type="match status" value="1"/>
</dbReference>
<keyword evidence="12 13" id="KW-0472">Membrane</keyword>
<dbReference type="InterPro" id="IPR013767">
    <property type="entry name" value="PAS_fold"/>
</dbReference>
<dbReference type="InterPro" id="IPR005467">
    <property type="entry name" value="His_kinase_dom"/>
</dbReference>
<organism evidence="17 18">
    <name type="scientific">Spirosoma fluviale</name>
    <dbReference type="NCBI Taxonomy" id="1597977"/>
    <lineage>
        <taxon>Bacteria</taxon>
        <taxon>Pseudomonadati</taxon>
        <taxon>Bacteroidota</taxon>
        <taxon>Cytophagia</taxon>
        <taxon>Cytophagales</taxon>
        <taxon>Cytophagaceae</taxon>
        <taxon>Spirosoma</taxon>
    </lineage>
</organism>
<evidence type="ECO:0000259" key="14">
    <source>
        <dbReference type="PROSITE" id="PS50109"/>
    </source>
</evidence>
<dbReference type="SUPFAM" id="SSF47384">
    <property type="entry name" value="Homodimeric domain of signal transducing histidine kinase"/>
    <property type="match status" value="1"/>
</dbReference>
<dbReference type="CDD" id="cd06225">
    <property type="entry name" value="HAMP"/>
    <property type="match status" value="1"/>
</dbReference>
<dbReference type="InterPro" id="IPR004358">
    <property type="entry name" value="Sig_transdc_His_kin-like_C"/>
</dbReference>
<keyword evidence="6 13" id="KW-0812">Transmembrane</keyword>
<evidence type="ECO:0000256" key="13">
    <source>
        <dbReference type="SAM" id="Phobius"/>
    </source>
</evidence>
<gene>
    <name evidence="17" type="ORF">SAMN06269250_4150</name>
</gene>
<feature type="transmembrane region" description="Helical" evidence="13">
    <location>
        <begin position="157"/>
        <end position="179"/>
    </location>
</feature>
<dbReference type="Gene3D" id="3.30.450.20">
    <property type="entry name" value="PAS domain"/>
    <property type="match status" value="1"/>
</dbReference>
<evidence type="ECO:0000256" key="4">
    <source>
        <dbReference type="ARBA" id="ARBA00022553"/>
    </source>
</evidence>
<evidence type="ECO:0000256" key="1">
    <source>
        <dbReference type="ARBA" id="ARBA00000085"/>
    </source>
</evidence>
<dbReference type="SMART" id="SM00388">
    <property type="entry name" value="HisKA"/>
    <property type="match status" value="1"/>
</dbReference>
<dbReference type="GO" id="GO:0007234">
    <property type="term" value="P:osmosensory signaling via phosphorelay pathway"/>
    <property type="evidence" value="ECO:0007669"/>
    <property type="project" value="TreeGrafter"/>
</dbReference>
<evidence type="ECO:0000256" key="6">
    <source>
        <dbReference type="ARBA" id="ARBA00022692"/>
    </source>
</evidence>
<dbReference type="CDD" id="cd00082">
    <property type="entry name" value="HisKA"/>
    <property type="match status" value="1"/>
</dbReference>
<dbReference type="InterPro" id="IPR036097">
    <property type="entry name" value="HisK_dim/P_sf"/>
</dbReference>
<evidence type="ECO:0000259" key="16">
    <source>
        <dbReference type="PROSITE" id="PS50885"/>
    </source>
</evidence>
<keyword evidence="10 13" id="KW-1133">Transmembrane helix</keyword>
<proteinExistence type="predicted"/>
<dbReference type="OrthoDB" id="9813151at2"/>
<keyword evidence="11" id="KW-0902">Two-component regulatory system</keyword>
<evidence type="ECO:0000256" key="10">
    <source>
        <dbReference type="ARBA" id="ARBA00022989"/>
    </source>
</evidence>
<dbReference type="PANTHER" id="PTHR42878">
    <property type="entry name" value="TWO-COMPONENT HISTIDINE KINASE"/>
    <property type="match status" value="1"/>
</dbReference>
<dbReference type="SMART" id="SM00387">
    <property type="entry name" value="HATPase_c"/>
    <property type="match status" value="1"/>
</dbReference>
<dbReference type="InterPro" id="IPR035965">
    <property type="entry name" value="PAS-like_dom_sf"/>
</dbReference>
<dbReference type="SUPFAM" id="SSF55874">
    <property type="entry name" value="ATPase domain of HSP90 chaperone/DNA topoisomerase II/histidine kinase"/>
    <property type="match status" value="1"/>
</dbReference>
<comment type="subcellular location">
    <subcellularLocation>
        <location evidence="2">Membrane</location>
        <topology evidence="2">Multi-pass membrane protein</topology>
    </subcellularLocation>
</comment>
<name>A0A286GB91_9BACT</name>
<keyword evidence="4" id="KW-0597">Phosphoprotein</keyword>
<evidence type="ECO:0000256" key="12">
    <source>
        <dbReference type="ARBA" id="ARBA00023136"/>
    </source>
</evidence>
<dbReference type="Gene3D" id="1.10.287.130">
    <property type="match status" value="1"/>
</dbReference>
<evidence type="ECO:0000313" key="17">
    <source>
        <dbReference type="EMBL" id="SOD92771.1"/>
    </source>
</evidence>
<dbReference type="InterPro" id="IPR003661">
    <property type="entry name" value="HisK_dim/P_dom"/>
</dbReference>
<dbReference type="Pfam" id="PF00989">
    <property type="entry name" value="PAS"/>
    <property type="match status" value="1"/>
</dbReference>
<dbReference type="InterPro" id="IPR003594">
    <property type="entry name" value="HATPase_dom"/>
</dbReference>
<dbReference type="EMBL" id="OCNH01000003">
    <property type="protein sequence ID" value="SOD92771.1"/>
    <property type="molecule type" value="Genomic_DNA"/>
</dbReference>
<dbReference type="Pfam" id="PF12729">
    <property type="entry name" value="4HB_MCP_1"/>
    <property type="match status" value="1"/>
</dbReference>
<keyword evidence="18" id="KW-1185">Reference proteome</keyword>
<comment type="catalytic activity">
    <reaction evidence="1">
        <text>ATP + protein L-histidine = ADP + protein N-phospho-L-histidine.</text>
        <dbReference type="EC" id="2.7.13.3"/>
    </reaction>
</comment>
<keyword evidence="9" id="KW-0067">ATP-binding</keyword>
<evidence type="ECO:0000256" key="5">
    <source>
        <dbReference type="ARBA" id="ARBA00022679"/>
    </source>
</evidence>
<dbReference type="InterPro" id="IPR036890">
    <property type="entry name" value="HATPase_C_sf"/>
</dbReference>
<dbReference type="InterPro" id="IPR003660">
    <property type="entry name" value="HAMP_dom"/>
</dbReference>
<feature type="domain" description="PAS" evidence="15">
    <location>
        <begin position="242"/>
        <end position="287"/>
    </location>
</feature>
<dbReference type="SMART" id="SM00091">
    <property type="entry name" value="PAS"/>
    <property type="match status" value="1"/>
</dbReference>
<dbReference type="InterPro" id="IPR050351">
    <property type="entry name" value="BphY/WalK/GraS-like"/>
</dbReference>
<dbReference type="GO" id="GO:0016020">
    <property type="term" value="C:membrane"/>
    <property type="evidence" value="ECO:0007669"/>
    <property type="project" value="UniProtKB-SubCell"/>
</dbReference>
<keyword evidence="7" id="KW-0547">Nucleotide-binding</keyword>
<dbReference type="PROSITE" id="PS50109">
    <property type="entry name" value="HIS_KIN"/>
    <property type="match status" value="1"/>
</dbReference>
<evidence type="ECO:0000259" key="15">
    <source>
        <dbReference type="PROSITE" id="PS50112"/>
    </source>
</evidence>
<dbReference type="PROSITE" id="PS50885">
    <property type="entry name" value="HAMP"/>
    <property type="match status" value="1"/>
</dbReference>
<sequence>MTIKSKIASALAFMFVVIVALGGLGIYYLNELSSDLQAILKDNYVSLEYVSNMQKAMAMITAPVRKDADKKDLVGKDPDGMADFEQNLKKQEASVTEIGEQDVTSNLRREFNRLKSSDAPDLIAIARIREQLFSLDDLNRQAIVRKNEFAQKTAKDALLWLATFGTMFFLILFSFIVNFPGYVANPIRELTRGIKQIAKRNFEERLHIHTNDEFGELAQSFNSMAQKLDEYEHSNLARVLFEKRRIDTLIRIMSEGIVGMDENKRILFANPVACRLLGVNESQLLGQYAPDIAASNDLMRTLIQDVMTGNAEPSERSGFLKIYDAGVNGDEPGKESYFNRRTHTVEVTRTGESQPELAGYVMVLENITPYKELDLAKTNFIATISHELKTPLSSSKMSLKLLEDNRIGALNDEQKSLVSSIGDDINRLLNLTGELLNMAQVESGQIQLNIQPVAPADIVTYATNALRVAAENKHITLNLSISQKLPAVLADPDKASWVLVNFLSNAIRHSPEDGVIDMIARSAGSFVEFRVRDHGTGIRPEHQSRVFDRYFKAPGLNGQSAGNKTTGGTGLGLAISSEFIQSMNGQIGLDTTVTDGAAFFFRLPVSQELTNTRR</sequence>
<dbReference type="PRINTS" id="PR00344">
    <property type="entry name" value="BCTRLSENSOR"/>
</dbReference>
<reference evidence="18" key="1">
    <citation type="submission" date="2017-09" db="EMBL/GenBank/DDBJ databases">
        <authorList>
            <person name="Varghese N."/>
            <person name="Submissions S."/>
        </authorList>
    </citation>
    <scope>NUCLEOTIDE SEQUENCE [LARGE SCALE GENOMIC DNA]</scope>
    <source>
        <strain evidence="18">DSM 29961</strain>
    </source>
</reference>
<feature type="transmembrane region" description="Helical" evidence="13">
    <location>
        <begin position="7"/>
        <end position="29"/>
    </location>
</feature>
<evidence type="ECO:0000256" key="9">
    <source>
        <dbReference type="ARBA" id="ARBA00022840"/>
    </source>
</evidence>
<dbReference type="SUPFAM" id="SSF158472">
    <property type="entry name" value="HAMP domain-like"/>
    <property type="match status" value="1"/>
</dbReference>
<accession>A0A286GB91</accession>
<evidence type="ECO:0000313" key="18">
    <source>
        <dbReference type="Proteomes" id="UP000219452"/>
    </source>
</evidence>
<dbReference type="Proteomes" id="UP000219452">
    <property type="component" value="Unassembled WGS sequence"/>
</dbReference>
<feature type="domain" description="HAMP" evidence="16">
    <location>
        <begin position="181"/>
        <end position="233"/>
    </location>
</feature>
<dbReference type="Pfam" id="PF00512">
    <property type="entry name" value="HisKA"/>
    <property type="match status" value="1"/>
</dbReference>
<evidence type="ECO:0000256" key="7">
    <source>
        <dbReference type="ARBA" id="ARBA00022741"/>
    </source>
</evidence>
<dbReference type="CDD" id="cd00130">
    <property type="entry name" value="PAS"/>
    <property type="match status" value="1"/>
</dbReference>
<dbReference type="InterPro" id="IPR024478">
    <property type="entry name" value="HlyB_4HB_MCP"/>
</dbReference>
<dbReference type="AlphaFoldDB" id="A0A286GB91"/>
<dbReference type="Pfam" id="PF00672">
    <property type="entry name" value="HAMP"/>
    <property type="match status" value="1"/>
</dbReference>
<dbReference type="SUPFAM" id="SSF55785">
    <property type="entry name" value="PYP-like sensor domain (PAS domain)"/>
    <property type="match status" value="1"/>
</dbReference>
<protein>
    <recommendedName>
        <fullName evidence="3">histidine kinase</fullName>
        <ecNumber evidence="3">2.7.13.3</ecNumber>
    </recommendedName>
</protein>
<keyword evidence="8 17" id="KW-0418">Kinase</keyword>
<keyword evidence="5" id="KW-0808">Transferase</keyword>
<dbReference type="PANTHER" id="PTHR42878:SF7">
    <property type="entry name" value="SENSOR HISTIDINE KINASE GLRK"/>
    <property type="match status" value="1"/>
</dbReference>
<evidence type="ECO:0000256" key="11">
    <source>
        <dbReference type="ARBA" id="ARBA00023012"/>
    </source>
</evidence>
<dbReference type="Gene3D" id="6.10.340.10">
    <property type="match status" value="1"/>
</dbReference>
<dbReference type="GO" id="GO:0000155">
    <property type="term" value="F:phosphorelay sensor kinase activity"/>
    <property type="evidence" value="ECO:0007669"/>
    <property type="project" value="InterPro"/>
</dbReference>
<dbReference type="EC" id="2.7.13.3" evidence="3"/>
<evidence type="ECO:0000256" key="3">
    <source>
        <dbReference type="ARBA" id="ARBA00012438"/>
    </source>
</evidence>
<dbReference type="PROSITE" id="PS50112">
    <property type="entry name" value="PAS"/>
    <property type="match status" value="1"/>
</dbReference>
<dbReference type="InterPro" id="IPR000014">
    <property type="entry name" value="PAS"/>
</dbReference>
<dbReference type="GO" id="GO:0005524">
    <property type="term" value="F:ATP binding"/>
    <property type="evidence" value="ECO:0007669"/>
    <property type="project" value="UniProtKB-KW"/>
</dbReference>
<feature type="domain" description="Histidine kinase" evidence="14">
    <location>
        <begin position="383"/>
        <end position="607"/>
    </location>
</feature>
<dbReference type="RefSeq" id="WP_097127942.1">
    <property type="nucleotide sequence ID" value="NZ_OCNH01000003.1"/>
</dbReference>
<dbReference type="GO" id="GO:0000156">
    <property type="term" value="F:phosphorelay response regulator activity"/>
    <property type="evidence" value="ECO:0007669"/>
    <property type="project" value="TreeGrafter"/>
</dbReference>
<dbReference type="Gene3D" id="3.30.565.10">
    <property type="entry name" value="Histidine kinase-like ATPase, C-terminal domain"/>
    <property type="match status" value="1"/>
</dbReference>
<evidence type="ECO:0000256" key="8">
    <source>
        <dbReference type="ARBA" id="ARBA00022777"/>
    </source>
</evidence>
<dbReference type="Pfam" id="PF02518">
    <property type="entry name" value="HATPase_c"/>
    <property type="match status" value="1"/>
</dbReference>
<dbReference type="GO" id="GO:0006355">
    <property type="term" value="P:regulation of DNA-templated transcription"/>
    <property type="evidence" value="ECO:0007669"/>
    <property type="project" value="InterPro"/>
</dbReference>
<evidence type="ECO:0000256" key="2">
    <source>
        <dbReference type="ARBA" id="ARBA00004141"/>
    </source>
</evidence>
<dbReference type="GO" id="GO:0030295">
    <property type="term" value="F:protein kinase activator activity"/>
    <property type="evidence" value="ECO:0007669"/>
    <property type="project" value="TreeGrafter"/>
</dbReference>